<comment type="caution">
    <text evidence="1">The sequence shown here is derived from an EMBL/GenBank/DDBJ whole genome shotgun (WGS) entry which is preliminary data.</text>
</comment>
<dbReference type="GO" id="GO:0004190">
    <property type="term" value="F:aspartic-type endopeptidase activity"/>
    <property type="evidence" value="ECO:0007669"/>
    <property type="project" value="InterPro"/>
</dbReference>
<dbReference type="Gene3D" id="2.40.70.10">
    <property type="entry name" value="Acid Proteases"/>
    <property type="match status" value="1"/>
</dbReference>
<proteinExistence type="predicted"/>
<evidence type="ECO:0000313" key="2">
    <source>
        <dbReference type="Proteomes" id="UP000242502"/>
    </source>
</evidence>
<reference evidence="1 2" key="1">
    <citation type="journal article" date="2016" name="Appl. Environ. Microbiol.">
        <title>Lack of Overt Genome Reduction in the Bryostatin-Producing Bryozoan Symbiont "Candidatus Endobugula sertula".</title>
        <authorList>
            <person name="Miller I.J."/>
            <person name="Vanee N."/>
            <person name="Fong S.S."/>
            <person name="Lim-Fong G.E."/>
            <person name="Kwan J.C."/>
        </authorList>
    </citation>
    <scope>NUCLEOTIDE SEQUENCE [LARGE SCALE GENOMIC DNA]</scope>
    <source>
        <strain evidence="1">AB1-4</strain>
    </source>
</reference>
<name>A0A1D2QQ09_9GAMM</name>
<keyword evidence="1" id="KW-0645">Protease</keyword>
<dbReference type="CDD" id="cd05483">
    <property type="entry name" value="retropepsin_like_bacteria"/>
    <property type="match status" value="1"/>
</dbReference>
<gene>
    <name evidence="1" type="ORF">AB835_07705</name>
</gene>
<keyword evidence="1" id="KW-0378">Hydrolase</keyword>
<accession>A0A1D2QQ09</accession>
<dbReference type="NCBIfam" id="TIGR02281">
    <property type="entry name" value="clan_AA_DTGA"/>
    <property type="match status" value="1"/>
</dbReference>
<dbReference type="EMBL" id="MDLC01000023">
    <property type="protein sequence ID" value="ODS23678.1"/>
    <property type="molecule type" value="Genomic_DNA"/>
</dbReference>
<dbReference type="InterPro" id="IPR021109">
    <property type="entry name" value="Peptidase_aspartic_dom_sf"/>
</dbReference>
<dbReference type="Proteomes" id="UP000242502">
    <property type="component" value="Unassembled WGS sequence"/>
</dbReference>
<dbReference type="GO" id="GO:0006508">
    <property type="term" value="P:proteolysis"/>
    <property type="evidence" value="ECO:0007669"/>
    <property type="project" value="UniProtKB-KW"/>
</dbReference>
<organism evidence="1 2">
    <name type="scientific">Candidatus Endobugula sertula</name>
    <name type="common">Bugula neritina bacterial symbiont</name>
    <dbReference type="NCBI Taxonomy" id="62101"/>
    <lineage>
        <taxon>Bacteria</taxon>
        <taxon>Pseudomonadati</taxon>
        <taxon>Pseudomonadota</taxon>
        <taxon>Gammaproteobacteria</taxon>
        <taxon>Cellvibrionales</taxon>
        <taxon>Cellvibrionaceae</taxon>
        <taxon>Candidatus Endobugula</taxon>
    </lineage>
</organism>
<dbReference type="SUPFAM" id="SSF50630">
    <property type="entry name" value="Acid proteases"/>
    <property type="match status" value="1"/>
</dbReference>
<dbReference type="InterPro" id="IPR011969">
    <property type="entry name" value="Clan_AA_Asp_peptidase_C"/>
</dbReference>
<dbReference type="PROSITE" id="PS00141">
    <property type="entry name" value="ASP_PROTEASE"/>
    <property type="match status" value="1"/>
</dbReference>
<protein>
    <submittedName>
        <fullName evidence="1">Aspartyl protease</fullName>
    </submittedName>
</protein>
<dbReference type="InterPro" id="IPR001969">
    <property type="entry name" value="Aspartic_peptidase_AS"/>
</dbReference>
<dbReference type="STRING" id="62101.AB835_07705"/>
<dbReference type="InterPro" id="IPR034122">
    <property type="entry name" value="Retropepsin-like_bacterial"/>
</dbReference>
<sequence length="173" mass="19506">MTKNTESPKASKIMMILAWATLLILLMAFFTNWEKHSYNPNHNPDSQQTSTSNTVVLQRNKYHHYVTIGKINQQTVIFLLDTGATDVVIPEKTANQLGLKKGARQYANTANGVIEVYRTKLEQLTIGNITLHKVNASINPSMVKSDSILLGMSALKDIEFTQRGEQLILKQYR</sequence>
<dbReference type="Pfam" id="PF13975">
    <property type="entry name" value="gag-asp_proteas"/>
    <property type="match status" value="1"/>
</dbReference>
<dbReference type="AlphaFoldDB" id="A0A1D2QQ09"/>
<evidence type="ECO:0000313" key="1">
    <source>
        <dbReference type="EMBL" id="ODS23678.1"/>
    </source>
</evidence>